<dbReference type="Pfam" id="PF02888">
    <property type="entry name" value="CaMBD"/>
    <property type="match status" value="1"/>
</dbReference>
<feature type="domain" description="Calmodulin-binding" evidence="9">
    <location>
        <begin position="302"/>
        <end position="375"/>
    </location>
</feature>
<dbReference type="HOGENOM" id="CLU_014617_5_0_1"/>
<dbReference type="Pfam" id="PF07885">
    <property type="entry name" value="Ion_trans_2"/>
    <property type="match status" value="1"/>
</dbReference>
<accession>R7TTA4</accession>
<evidence type="ECO:0000256" key="2">
    <source>
        <dbReference type="ARBA" id="ARBA00022448"/>
    </source>
</evidence>
<keyword evidence="3 8" id="KW-0812">Transmembrane</keyword>
<dbReference type="InterPro" id="IPR036122">
    <property type="entry name" value="CaM-bd_dom_sf"/>
</dbReference>
<dbReference type="Gene3D" id="1.10.287.70">
    <property type="match status" value="2"/>
</dbReference>
<name>R7TTA4_CAPTE</name>
<keyword evidence="6 8" id="KW-0472">Membrane</keyword>
<evidence type="ECO:0000313" key="11">
    <source>
        <dbReference type="EnsemblMetazoa" id="CapteP22890"/>
    </source>
</evidence>
<dbReference type="GO" id="GO:0005516">
    <property type="term" value="F:calmodulin binding"/>
    <property type="evidence" value="ECO:0007669"/>
    <property type="project" value="InterPro"/>
</dbReference>
<dbReference type="GO" id="GO:0016286">
    <property type="term" value="F:small conductance calcium-activated potassium channel activity"/>
    <property type="evidence" value="ECO:0007669"/>
    <property type="project" value="InterPro"/>
</dbReference>
<feature type="non-terminal residue" evidence="10">
    <location>
        <position position="411"/>
    </location>
</feature>
<feature type="transmembrane region" description="Helical" evidence="8">
    <location>
        <begin position="202"/>
        <end position="222"/>
    </location>
</feature>
<sequence>NVGYRLAKRKGFFQRRKVVCDFALAFAILGIVLMIVETEISIAHITNGVAKDNLATLLLKTSISVSTATLLGFVVWYHILDVQLFMCDNSVDDWRLAMNSRRVTSILIELIVYAIHPPPGLEDYSYRNIDPLTGEPGPLITVPVDVLFSIPMFLRLFLLGRVIMLHSRLFTDASSQSLGALNRIHFNFSFIFKSMMTLYPEYVLLLLMLSGFVVASWMLRACEMYYIDEPQTRDFLNALWLISITFLSVGYGDIVPHSYCGRSIAVLTGIFGAGCTALVVAVLARKLELSRAEKYVHNFVIDVELDKRYKIAAANIVKAGWFVYKNKKYGKTRRMLVYQRKLLKAIHVIRDVKQEQRRMVDNAVSIVEMHKTQNTLCSLVQGVDDSQVEVDQKVLALNQRMAVVEGKLDAI</sequence>
<dbReference type="EMBL" id="AMQN01002241">
    <property type="status" value="NOT_ANNOTATED_CDS"/>
    <property type="molecule type" value="Genomic_DNA"/>
</dbReference>
<dbReference type="OrthoDB" id="73653at2759"/>
<dbReference type="SUPFAM" id="SSF81324">
    <property type="entry name" value="Voltage-gated potassium channels"/>
    <property type="match status" value="1"/>
</dbReference>
<dbReference type="OMA" id="QNADIMN"/>
<feature type="non-terminal residue" evidence="10">
    <location>
        <position position="1"/>
    </location>
</feature>
<comment type="subcellular location">
    <subcellularLocation>
        <location evidence="1">Membrane</location>
        <topology evidence="1">Multi-pass membrane protein</topology>
    </subcellularLocation>
</comment>
<feature type="transmembrane region" description="Helical" evidence="8">
    <location>
        <begin position="56"/>
        <end position="79"/>
    </location>
</feature>
<evidence type="ECO:0000256" key="5">
    <source>
        <dbReference type="ARBA" id="ARBA00023065"/>
    </source>
</evidence>
<dbReference type="Pfam" id="PF03530">
    <property type="entry name" value="SK_channel"/>
    <property type="match status" value="1"/>
</dbReference>
<reference evidence="10 12" key="2">
    <citation type="journal article" date="2013" name="Nature">
        <title>Insights into bilaterian evolution from three spiralian genomes.</title>
        <authorList>
            <person name="Simakov O."/>
            <person name="Marletaz F."/>
            <person name="Cho S.J."/>
            <person name="Edsinger-Gonzales E."/>
            <person name="Havlak P."/>
            <person name="Hellsten U."/>
            <person name="Kuo D.H."/>
            <person name="Larsson T."/>
            <person name="Lv J."/>
            <person name="Arendt D."/>
            <person name="Savage R."/>
            <person name="Osoegawa K."/>
            <person name="de Jong P."/>
            <person name="Grimwood J."/>
            <person name="Chapman J.A."/>
            <person name="Shapiro H."/>
            <person name="Aerts A."/>
            <person name="Otillar R.P."/>
            <person name="Terry A.Y."/>
            <person name="Boore J.L."/>
            <person name="Grigoriev I.V."/>
            <person name="Lindberg D.R."/>
            <person name="Seaver E.C."/>
            <person name="Weisblat D.A."/>
            <person name="Putnam N.H."/>
            <person name="Rokhsar D.S."/>
        </authorList>
    </citation>
    <scope>NUCLEOTIDE SEQUENCE</scope>
    <source>
        <strain evidence="10 12">I ESC-2004</strain>
    </source>
</reference>
<evidence type="ECO:0000313" key="10">
    <source>
        <dbReference type="EMBL" id="ELT96822.1"/>
    </source>
</evidence>
<evidence type="ECO:0000256" key="8">
    <source>
        <dbReference type="SAM" id="Phobius"/>
    </source>
</evidence>
<evidence type="ECO:0000256" key="6">
    <source>
        <dbReference type="ARBA" id="ARBA00023136"/>
    </source>
</evidence>
<dbReference type="EMBL" id="KB308725">
    <property type="protein sequence ID" value="ELT96822.1"/>
    <property type="molecule type" value="Genomic_DNA"/>
</dbReference>
<organism evidence="10">
    <name type="scientific">Capitella teleta</name>
    <name type="common">Polychaete worm</name>
    <dbReference type="NCBI Taxonomy" id="283909"/>
    <lineage>
        <taxon>Eukaryota</taxon>
        <taxon>Metazoa</taxon>
        <taxon>Spiralia</taxon>
        <taxon>Lophotrochozoa</taxon>
        <taxon>Annelida</taxon>
        <taxon>Polychaeta</taxon>
        <taxon>Sedentaria</taxon>
        <taxon>Scolecida</taxon>
        <taxon>Capitellidae</taxon>
        <taxon>Capitella</taxon>
    </lineage>
</organism>
<feature type="transmembrane region" description="Helical" evidence="8">
    <location>
        <begin position="18"/>
        <end position="36"/>
    </location>
</feature>
<feature type="transmembrane region" description="Helical" evidence="8">
    <location>
        <begin position="136"/>
        <end position="158"/>
    </location>
</feature>
<dbReference type="Proteomes" id="UP000014760">
    <property type="component" value="Unassembled WGS sequence"/>
</dbReference>
<feature type="transmembrane region" description="Helical" evidence="8">
    <location>
        <begin position="264"/>
        <end position="284"/>
    </location>
</feature>
<reference evidence="11" key="3">
    <citation type="submission" date="2015-06" db="UniProtKB">
        <authorList>
            <consortium name="EnsemblMetazoa"/>
        </authorList>
    </citation>
    <scope>IDENTIFICATION</scope>
</reference>
<feature type="transmembrane region" description="Helical" evidence="8">
    <location>
        <begin position="100"/>
        <end position="116"/>
    </location>
</feature>
<evidence type="ECO:0000256" key="3">
    <source>
        <dbReference type="ARBA" id="ARBA00022692"/>
    </source>
</evidence>
<keyword evidence="12" id="KW-1185">Reference proteome</keyword>
<keyword evidence="7" id="KW-0407">Ion channel</keyword>
<keyword evidence="2" id="KW-0813">Transport</keyword>
<feature type="transmembrane region" description="Helical" evidence="8">
    <location>
        <begin position="234"/>
        <end position="252"/>
    </location>
</feature>
<proteinExistence type="predicted"/>
<evidence type="ECO:0000256" key="7">
    <source>
        <dbReference type="ARBA" id="ARBA00023303"/>
    </source>
</evidence>
<evidence type="ECO:0000259" key="9">
    <source>
        <dbReference type="SMART" id="SM01053"/>
    </source>
</evidence>
<dbReference type="SUPFAM" id="SSF81327">
    <property type="entry name" value="Small-conductance potassium channel"/>
    <property type="match status" value="1"/>
</dbReference>
<dbReference type="SMART" id="SM01053">
    <property type="entry name" value="CaMBD"/>
    <property type="match status" value="1"/>
</dbReference>
<gene>
    <name evidence="10" type="ORF">CAPTEDRAFT_22890</name>
</gene>
<keyword evidence="4 8" id="KW-1133">Transmembrane helix</keyword>
<evidence type="ECO:0000256" key="1">
    <source>
        <dbReference type="ARBA" id="ARBA00004141"/>
    </source>
</evidence>
<dbReference type="PANTHER" id="PTHR10153">
    <property type="entry name" value="SMALL CONDUCTANCE CALCIUM-ACTIVATED POTASSIUM CHANNEL"/>
    <property type="match status" value="1"/>
</dbReference>
<protein>
    <recommendedName>
        <fullName evidence="9">Calmodulin-binding domain-containing protein</fullName>
    </recommendedName>
</protein>
<reference evidence="12" key="1">
    <citation type="submission" date="2012-12" db="EMBL/GenBank/DDBJ databases">
        <authorList>
            <person name="Hellsten U."/>
            <person name="Grimwood J."/>
            <person name="Chapman J.A."/>
            <person name="Shapiro H."/>
            <person name="Aerts A."/>
            <person name="Otillar R.P."/>
            <person name="Terry A.Y."/>
            <person name="Boore J.L."/>
            <person name="Simakov O."/>
            <person name="Marletaz F."/>
            <person name="Cho S.-J."/>
            <person name="Edsinger-Gonzales E."/>
            <person name="Havlak P."/>
            <person name="Kuo D.-H."/>
            <person name="Larsson T."/>
            <person name="Lv J."/>
            <person name="Arendt D."/>
            <person name="Savage R."/>
            <person name="Osoegawa K."/>
            <person name="de Jong P."/>
            <person name="Lindberg D.R."/>
            <person name="Seaver E.C."/>
            <person name="Weisblat D.A."/>
            <person name="Putnam N.H."/>
            <person name="Grigoriev I.V."/>
            <person name="Rokhsar D.S."/>
        </authorList>
    </citation>
    <scope>NUCLEOTIDE SEQUENCE</scope>
    <source>
        <strain evidence="12">I ESC-2004</strain>
    </source>
</reference>
<dbReference type="InterPro" id="IPR004178">
    <property type="entry name" value="CaM-bd_dom"/>
</dbReference>
<dbReference type="AlphaFoldDB" id="R7TTA4"/>
<dbReference type="GO" id="GO:0016020">
    <property type="term" value="C:membrane"/>
    <property type="evidence" value="ECO:0007669"/>
    <property type="project" value="UniProtKB-SubCell"/>
</dbReference>
<evidence type="ECO:0000256" key="4">
    <source>
        <dbReference type="ARBA" id="ARBA00022989"/>
    </source>
</evidence>
<dbReference type="STRING" id="283909.R7TTA4"/>
<evidence type="ECO:0000313" key="12">
    <source>
        <dbReference type="Proteomes" id="UP000014760"/>
    </source>
</evidence>
<dbReference type="InterPro" id="IPR015449">
    <property type="entry name" value="K_chnl_Ca-activ_SK"/>
</dbReference>
<dbReference type="EnsemblMetazoa" id="CapteT22890">
    <property type="protein sequence ID" value="CapteP22890"/>
    <property type="gene ID" value="CapteG22890"/>
</dbReference>
<dbReference type="InterPro" id="IPR013099">
    <property type="entry name" value="K_chnl_dom"/>
</dbReference>
<keyword evidence="5" id="KW-0406">Ion transport</keyword>